<accession>A0A2V5KBI1</accession>
<sequence length="68" mass="7519">MEGVDSTPFFLYGAERPGLLEDPAHGVAKVVIFLYRLLDGLLPFGSIFVSIVYFARPAYTVIDGKRPD</sequence>
<evidence type="ECO:0000256" key="1">
    <source>
        <dbReference type="SAM" id="Phobius"/>
    </source>
</evidence>
<keyword evidence="1" id="KW-0472">Membrane</keyword>
<organism evidence="2 3">
    <name type="scientific">Paenibacillus flagellatus</name>
    <dbReference type="NCBI Taxonomy" id="2211139"/>
    <lineage>
        <taxon>Bacteria</taxon>
        <taxon>Bacillati</taxon>
        <taxon>Bacillota</taxon>
        <taxon>Bacilli</taxon>
        <taxon>Bacillales</taxon>
        <taxon>Paenibacillaceae</taxon>
        <taxon>Paenibacillus</taxon>
    </lineage>
</organism>
<proteinExistence type="predicted"/>
<keyword evidence="1" id="KW-1133">Transmembrane helix</keyword>
<keyword evidence="1" id="KW-0812">Transmembrane</keyword>
<reference evidence="2 3" key="1">
    <citation type="submission" date="2018-05" db="EMBL/GenBank/DDBJ databases">
        <title>Paenibacillus flagellatus sp. nov., isolated from selenium mineral soil.</title>
        <authorList>
            <person name="Dai X."/>
        </authorList>
    </citation>
    <scope>NUCLEOTIDE SEQUENCE [LARGE SCALE GENOMIC DNA]</scope>
    <source>
        <strain evidence="2 3">DXL2</strain>
    </source>
</reference>
<comment type="caution">
    <text evidence="2">The sequence shown here is derived from an EMBL/GenBank/DDBJ whole genome shotgun (WGS) entry which is preliminary data.</text>
</comment>
<gene>
    <name evidence="2" type="ORF">DLM86_00175</name>
</gene>
<dbReference type="EMBL" id="QJVJ01000001">
    <property type="protein sequence ID" value="PYI56905.1"/>
    <property type="molecule type" value="Genomic_DNA"/>
</dbReference>
<evidence type="ECO:0000313" key="2">
    <source>
        <dbReference type="EMBL" id="PYI56905.1"/>
    </source>
</evidence>
<keyword evidence="3" id="KW-1185">Reference proteome</keyword>
<evidence type="ECO:0000313" key="3">
    <source>
        <dbReference type="Proteomes" id="UP000247476"/>
    </source>
</evidence>
<dbReference type="Proteomes" id="UP000247476">
    <property type="component" value="Unassembled WGS sequence"/>
</dbReference>
<protein>
    <submittedName>
        <fullName evidence="2">Uncharacterized protein</fullName>
    </submittedName>
</protein>
<feature type="transmembrane region" description="Helical" evidence="1">
    <location>
        <begin position="33"/>
        <end position="55"/>
    </location>
</feature>
<dbReference type="AlphaFoldDB" id="A0A2V5KBI1"/>
<name>A0A2V5KBI1_9BACL</name>